<organism evidence="7 8">
    <name type="scientific">Plakobranchus ocellatus</name>
    <dbReference type="NCBI Taxonomy" id="259542"/>
    <lineage>
        <taxon>Eukaryota</taxon>
        <taxon>Metazoa</taxon>
        <taxon>Spiralia</taxon>
        <taxon>Lophotrochozoa</taxon>
        <taxon>Mollusca</taxon>
        <taxon>Gastropoda</taxon>
        <taxon>Heterobranchia</taxon>
        <taxon>Euthyneura</taxon>
        <taxon>Panpulmonata</taxon>
        <taxon>Sacoglossa</taxon>
        <taxon>Placobranchoidea</taxon>
        <taxon>Plakobranchidae</taxon>
        <taxon>Plakobranchus</taxon>
    </lineage>
</organism>
<feature type="region of interest" description="Disordered" evidence="5">
    <location>
        <begin position="701"/>
        <end position="801"/>
    </location>
</feature>
<dbReference type="InterPro" id="IPR041367">
    <property type="entry name" value="Znf-CCCH_4"/>
</dbReference>
<keyword evidence="8" id="KW-1185">Reference proteome</keyword>
<feature type="region of interest" description="Disordered" evidence="5">
    <location>
        <begin position="167"/>
        <end position="187"/>
    </location>
</feature>
<keyword evidence="3 4" id="KW-0862">Zinc</keyword>
<feature type="compositionally biased region" description="Basic and acidic residues" evidence="5">
    <location>
        <begin position="1421"/>
        <end position="1458"/>
    </location>
</feature>
<feature type="region of interest" description="Disordered" evidence="5">
    <location>
        <begin position="86"/>
        <end position="124"/>
    </location>
</feature>
<feature type="compositionally biased region" description="Polar residues" evidence="5">
    <location>
        <begin position="655"/>
        <end position="665"/>
    </location>
</feature>
<feature type="compositionally biased region" description="Basic and acidic residues" evidence="5">
    <location>
        <begin position="1255"/>
        <end position="1269"/>
    </location>
</feature>
<accession>A0AAV3Z7Z4</accession>
<feature type="compositionally biased region" description="Low complexity" evidence="5">
    <location>
        <begin position="1643"/>
        <end position="1666"/>
    </location>
</feature>
<feature type="compositionally biased region" description="Basic and acidic residues" evidence="5">
    <location>
        <begin position="170"/>
        <end position="179"/>
    </location>
</feature>
<feature type="compositionally biased region" description="Basic and acidic residues" evidence="5">
    <location>
        <begin position="924"/>
        <end position="941"/>
    </location>
</feature>
<feature type="compositionally biased region" description="Low complexity" evidence="5">
    <location>
        <begin position="702"/>
        <end position="720"/>
    </location>
</feature>
<dbReference type="Pfam" id="PF18044">
    <property type="entry name" value="zf-CCCH_4"/>
    <property type="match status" value="1"/>
</dbReference>
<gene>
    <name evidence="7" type="ORF">PoB_001785700</name>
</gene>
<feature type="compositionally biased region" description="Polar residues" evidence="5">
    <location>
        <begin position="584"/>
        <end position="598"/>
    </location>
</feature>
<feature type="compositionally biased region" description="Low complexity" evidence="5">
    <location>
        <begin position="1081"/>
        <end position="1114"/>
    </location>
</feature>
<evidence type="ECO:0000313" key="7">
    <source>
        <dbReference type="EMBL" id="GFN91351.1"/>
    </source>
</evidence>
<feature type="compositionally biased region" description="Basic and acidic residues" evidence="5">
    <location>
        <begin position="1556"/>
        <end position="1571"/>
    </location>
</feature>
<feature type="region of interest" description="Disordered" evidence="5">
    <location>
        <begin position="893"/>
        <end position="944"/>
    </location>
</feature>
<feature type="compositionally biased region" description="Low complexity" evidence="5">
    <location>
        <begin position="1407"/>
        <end position="1416"/>
    </location>
</feature>
<dbReference type="SUPFAM" id="SSF90229">
    <property type="entry name" value="CCCH zinc finger"/>
    <property type="match status" value="1"/>
</dbReference>
<feature type="compositionally biased region" description="Basic and acidic residues" evidence="5">
    <location>
        <begin position="1009"/>
        <end position="1023"/>
    </location>
</feature>
<feature type="compositionally biased region" description="Acidic residues" evidence="5">
    <location>
        <begin position="610"/>
        <end position="626"/>
    </location>
</feature>
<dbReference type="InterPro" id="IPR036855">
    <property type="entry name" value="Znf_CCCH_sf"/>
</dbReference>
<feature type="compositionally biased region" description="Basic and acidic residues" evidence="5">
    <location>
        <begin position="893"/>
        <end position="915"/>
    </location>
</feature>
<keyword evidence="2 4" id="KW-0863">Zinc-finger</keyword>
<feature type="region of interest" description="Disordered" evidence="5">
    <location>
        <begin position="968"/>
        <end position="1679"/>
    </location>
</feature>
<feature type="compositionally biased region" description="Pro residues" evidence="5">
    <location>
        <begin position="1538"/>
        <end position="1549"/>
    </location>
</feature>
<feature type="domain" description="C3H1-type" evidence="6">
    <location>
        <begin position="803"/>
        <end position="830"/>
    </location>
</feature>
<evidence type="ECO:0000256" key="3">
    <source>
        <dbReference type="ARBA" id="ARBA00022833"/>
    </source>
</evidence>
<evidence type="ECO:0000259" key="6">
    <source>
        <dbReference type="PROSITE" id="PS50103"/>
    </source>
</evidence>
<feature type="compositionally biased region" description="Polar residues" evidence="5">
    <location>
        <begin position="630"/>
        <end position="639"/>
    </location>
</feature>
<feature type="region of interest" description="Disordered" evidence="5">
    <location>
        <begin position="457"/>
        <end position="665"/>
    </location>
</feature>
<feature type="compositionally biased region" description="Basic residues" evidence="5">
    <location>
        <begin position="1366"/>
        <end position="1377"/>
    </location>
</feature>
<feature type="region of interest" description="Disordered" evidence="5">
    <location>
        <begin position="237"/>
        <end position="275"/>
    </location>
</feature>
<feature type="compositionally biased region" description="Basic and acidic residues" evidence="5">
    <location>
        <begin position="1040"/>
        <end position="1050"/>
    </location>
</feature>
<feature type="compositionally biased region" description="Acidic residues" evidence="5">
    <location>
        <begin position="741"/>
        <end position="750"/>
    </location>
</feature>
<feature type="compositionally biased region" description="Basic residues" evidence="5">
    <location>
        <begin position="1052"/>
        <end position="1078"/>
    </location>
</feature>
<feature type="compositionally biased region" description="Pro residues" evidence="5">
    <location>
        <begin position="978"/>
        <end position="1007"/>
    </location>
</feature>
<dbReference type="PANTHER" id="PTHR46582">
    <property type="entry name" value="ZINC FINGER CCCH DOMAIN-CONTAINING PROTEIN 18"/>
    <property type="match status" value="1"/>
</dbReference>
<evidence type="ECO:0000256" key="4">
    <source>
        <dbReference type="PROSITE-ProRule" id="PRU00723"/>
    </source>
</evidence>
<dbReference type="GO" id="GO:0071011">
    <property type="term" value="C:precatalytic spliceosome"/>
    <property type="evidence" value="ECO:0007669"/>
    <property type="project" value="TreeGrafter"/>
</dbReference>
<dbReference type="GO" id="GO:0008270">
    <property type="term" value="F:zinc ion binding"/>
    <property type="evidence" value="ECO:0007669"/>
    <property type="project" value="UniProtKB-KW"/>
</dbReference>
<feature type="compositionally biased region" description="Acidic residues" evidence="5">
    <location>
        <begin position="427"/>
        <end position="439"/>
    </location>
</feature>
<feature type="compositionally biased region" description="Acidic residues" evidence="5">
    <location>
        <begin position="778"/>
        <end position="792"/>
    </location>
</feature>
<feature type="compositionally biased region" description="Low complexity" evidence="5">
    <location>
        <begin position="1289"/>
        <end position="1299"/>
    </location>
</feature>
<evidence type="ECO:0000256" key="1">
    <source>
        <dbReference type="ARBA" id="ARBA00022723"/>
    </source>
</evidence>
<dbReference type="InterPro" id="IPR052647">
    <property type="entry name" value="Zinc_finger_CCCH-type"/>
</dbReference>
<feature type="compositionally biased region" description="Acidic residues" evidence="5">
    <location>
        <begin position="557"/>
        <end position="576"/>
    </location>
</feature>
<protein>
    <submittedName>
        <fullName evidence="7">Zinc finger ccch domain-containing protein 18-like</fullName>
    </submittedName>
</protein>
<dbReference type="GO" id="GO:0003723">
    <property type="term" value="F:RNA binding"/>
    <property type="evidence" value="ECO:0007669"/>
    <property type="project" value="TreeGrafter"/>
</dbReference>
<dbReference type="Gene3D" id="4.10.1000.10">
    <property type="entry name" value="Zinc finger, CCCH-type"/>
    <property type="match status" value="1"/>
</dbReference>
<feature type="compositionally biased region" description="Basic and acidic residues" evidence="5">
    <location>
        <begin position="363"/>
        <end position="379"/>
    </location>
</feature>
<dbReference type="InterPro" id="IPR000571">
    <property type="entry name" value="Znf_CCCH"/>
</dbReference>
<keyword evidence="1 4" id="KW-0479">Metal-binding</keyword>
<evidence type="ECO:0000313" key="8">
    <source>
        <dbReference type="Proteomes" id="UP000735302"/>
    </source>
</evidence>
<dbReference type="PROSITE" id="PS50103">
    <property type="entry name" value="ZF_C3H1"/>
    <property type="match status" value="1"/>
</dbReference>
<feature type="compositionally biased region" description="Polar residues" evidence="5">
    <location>
        <begin position="1497"/>
        <end position="1516"/>
    </location>
</feature>
<name>A0AAV3Z7Z4_9GAST</name>
<reference evidence="7 8" key="1">
    <citation type="journal article" date="2021" name="Elife">
        <title>Chloroplast acquisition without the gene transfer in kleptoplastic sea slugs, Plakobranchus ocellatus.</title>
        <authorList>
            <person name="Maeda T."/>
            <person name="Takahashi S."/>
            <person name="Yoshida T."/>
            <person name="Shimamura S."/>
            <person name="Takaki Y."/>
            <person name="Nagai Y."/>
            <person name="Toyoda A."/>
            <person name="Suzuki Y."/>
            <person name="Arimoto A."/>
            <person name="Ishii H."/>
            <person name="Satoh N."/>
            <person name="Nishiyama T."/>
            <person name="Hasebe M."/>
            <person name="Maruyama T."/>
            <person name="Minagawa J."/>
            <person name="Obokata J."/>
            <person name="Shigenobu S."/>
        </authorList>
    </citation>
    <scope>NUCLEOTIDE SEQUENCE [LARGE SCALE GENOMIC DNA]</scope>
</reference>
<feature type="zinc finger region" description="C3H1-type" evidence="4">
    <location>
        <begin position="803"/>
        <end position="830"/>
    </location>
</feature>
<sequence length="1698" mass="182798">MEADNNPVLIDNDDHEDVTIATQVDASLVPEKNLTEISEQKSNDDLTVTNVVGLNELKVEKEELSFGAPAEKEYKKETDVQRQLLDKDKDSFLSENLDLPREKDQSKIESEAERNELWSKDKESSVSENLGIQKEVEHCNQEVKASEAVGNEIWSKDTNCSVNENLSAQKEVEPRKNEDTASQEAGNDLLRKNTDCCMNENLCAQDETEQSINHSVQSEPGAENTSLISNEVVESNECHSGLVPQQSDLESKDGAATSSLSEAKDEKIEQDNASFEPLTAGASAKCLAIAVQTPSSTNDYVEIQSYEGISSLVGPSHDREDISDGEFDFTAENLESKTDAFAGDVVESHSEQQISESGAIDTLKADKGIKDLKLEDTGKSDAGSVADDASGQSKGPSEDLEAVSDEELPEASHIKTVIPPTKALIEGGEDVSSEDEEIENNALIDESIINARSSANDLKDSSTVLLHEHEPVSPTALPLSPTDLAEPVSPTALPEPVSPTALPEPVSPTHLPEPISPTHLPEPISPTHLPEPVSPTNLPEPVSPTALSELAPLDAEPISDEEDNTELGDEEEEGEAGEIKSPTEDITSPPSSPEQSGANLGEVEPVSADDSNDTDGELPSGDEDDITNAAGDQQKTDVNFESIESEEEGDLGVHSHTNISSPQNSAYIKKVDNEYMESISDEDNVNDKGTKLIDTLSKSMGDVASSDVSVKSQSVSLQPSKDADVGKKVTAPNFNEHQVELDYEETEADDAETKLEESNVEPQTSDGGDDSKPKDADSDKDEGELSDDDCEEGEIKEPGARKPFIKPMCRFFQRGNCTWGINCRFLHPGVNDKGNYQMIEIPGFQPTGVHARLGGPGPWAEPQPPVEQIEIPPPPLPDTPPPETAWERGLRIAKEQRKKATERKEKEPDFEEKRLNLSVDEERELNKENERVPRIIPKDPYYDQQAYEEDEYYKISRDPWQTGHYENFEVRYNREPSYSPPPYREKPPMPMPPPMRYNRPYSPPPPVDKFGRDRMEKREEYRPKPAPPPPVANDYPSPTRRPDEWVDPWRRQTTRKPSKSPTRGKHKRSRSRGGRGRRSLSDSSNSSRSLSGSSSGSSRSSRSYSGSSGSSSRSRSPEPAPPGVERHDRYQSPSRDQPRSAVSVRGRGGGYHNSYDPGHRRDQQQMFGRTRGGGGFGGGGGRGDGGGYPNRAGGGRGGGGGGPPGPGGQYNSYGGNRGEGSYGGNRGGGEGSYGGNRGGGEGGYGGNRGGGEGYPNRDMRGRGRDDRMGRPRAHSPPGRPLPYVRPRPRSASSRSSSSRSRSRSRSHSRGGGEGGRGRYSSSRSSSGSSSSRSSSSSSVGSADSEHLYRDLGSPGKSPTHGGASSAKKKRGAPHSHKDRGPGSGRAPPVGSLPPPMPGSQRHPNAVSASSTSSSQQQRHHMNLDHIPIPRDSRDPREVRREGRDSRDTREARDSRTSRDANMAAAGASGGRSESRYASRNAPQAPIKAKDPLKVVGQKSNIKLTLLPKQQQSTVGTRPNPLDSPPHKRRMSDRESPPGSAPPAKRPLPQSPALRVASEKAAKIHQRQEKGQRSPPPQSMPPSSSQPHHLSVPGSNMPPSSSSSRARAPVSPQKQPSSGLKSRGPEPSVAKTAPKMPSGGGSGSAAMSGAAGASSVSGAGSSTTGAGKAKKSMSSRREELLKQLKAVEDAIARKKTKLT</sequence>
<comment type="caution">
    <text evidence="7">The sequence shown here is derived from an EMBL/GenBank/DDBJ whole genome shotgun (WGS) entry which is preliminary data.</text>
</comment>
<feature type="compositionally biased region" description="Low complexity" evidence="5">
    <location>
        <begin position="1318"/>
        <end position="1341"/>
    </location>
</feature>
<feature type="compositionally biased region" description="Acidic residues" evidence="5">
    <location>
        <begin position="398"/>
        <end position="409"/>
    </location>
</feature>
<dbReference type="Proteomes" id="UP000735302">
    <property type="component" value="Unassembled WGS sequence"/>
</dbReference>
<dbReference type="EMBL" id="BLXT01002131">
    <property type="protein sequence ID" value="GFN91351.1"/>
    <property type="molecule type" value="Genomic_DNA"/>
</dbReference>
<dbReference type="PANTHER" id="PTHR46582:SF1">
    <property type="entry name" value="ZINC FINGER CCCH DOMAIN-CONTAINING PROTEIN 18"/>
    <property type="match status" value="1"/>
</dbReference>
<feature type="compositionally biased region" description="Gly residues" evidence="5">
    <location>
        <begin position="1215"/>
        <end position="1253"/>
    </location>
</feature>
<feature type="region of interest" description="Disordered" evidence="5">
    <location>
        <begin position="340"/>
        <end position="439"/>
    </location>
</feature>
<evidence type="ECO:0000256" key="2">
    <source>
        <dbReference type="ARBA" id="ARBA00022771"/>
    </source>
</evidence>
<evidence type="ECO:0000256" key="5">
    <source>
        <dbReference type="SAM" id="MobiDB-lite"/>
    </source>
</evidence>
<feature type="compositionally biased region" description="Low complexity" evidence="5">
    <location>
        <begin position="1580"/>
        <end position="1611"/>
    </location>
</feature>
<proteinExistence type="predicted"/>
<feature type="compositionally biased region" description="Gly residues" evidence="5">
    <location>
        <begin position="1170"/>
        <end position="1202"/>
    </location>
</feature>